<dbReference type="Gene3D" id="2.130.10.10">
    <property type="entry name" value="YVTN repeat-like/Quinoprotein amine dehydrogenase"/>
    <property type="match status" value="1"/>
</dbReference>
<protein>
    <submittedName>
        <fullName evidence="7">WD_REPEATS_REGION domain-containing protein</fullName>
    </submittedName>
</protein>
<organism evidence="7">
    <name type="scientific">Soboliphyme baturini</name>
    <dbReference type="NCBI Taxonomy" id="241478"/>
    <lineage>
        <taxon>Eukaryota</taxon>
        <taxon>Metazoa</taxon>
        <taxon>Ecdysozoa</taxon>
        <taxon>Nematoda</taxon>
        <taxon>Enoplea</taxon>
        <taxon>Dorylaimia</taxon>
        <taxon>Dioctophymatida</taxon>
        <taxon>Dioctophymatoidea</taxon>
        <taxon>Soboliphymatidae</taxon>
        <taxon>Soboliphyme</taxon>
    </lineage>
</organism>
<keyword evidence="3" id="KW-0677">Repeat</keyword>
<evidence type="ECO:0000256" key="4">
    <source>
        <dbReference type="ARBA" id="ARBA00023242"/>
    </source>
</evidence>
<proteinExistence type="predicted"/>
<dbReference type="PANTHER" id="PTHR22652">
    <property type="entry name" value="NUCLEOPORIN NUP43"/>
    <property type="match status" value="1"/>
</dbReference>
<evidence type="ECO:0000313" key="7">
    <source>
        <dbReference type="WBParaSite" id="SBAD_0000576601-mRNA-1"/>
    </source>
</evidence>
<dbReference type="SUPFAM" id="SSF50978">
    <property type="entry name" value="WD40 repeat-like"/>
    <property type="match status" value="1"/>
</dbReference>
<dbReference type="OrthoDB" id="9890280at2759"/>
<dbReference type="AlphaFoldDB" id="A0A183IPJ7"/>
<evidence type="ECO:0000313" key="6">
    <source>
        <dbReference type="Proteomes" id="UP000270296"/>
    </source>
</evidence>
<dbReference type="PANTHER" id="PTHR22652:SF0">
    <property type="entry name" value="NUCLEOPORIN NUP43"/>
    <property type="match status" value="1"/>
</dbReference>
<dbReference type="SMART" id="SM00320">
    <property type="entry name" value="WD40"/>
    <property type="match status" value="3"/>
</dbReference>
<name>A0A183IPJ7_9BILA</name>
<evidence type="ECO:0000313" key="5">
    <source>
        <dbReference type="EMBL" id="VDP07548.1"/>
    </source>
</evidence>
<keyword evidence="4" id="KW-0539">Nucleus</keyword>
<dbReference type="WBParaSite" id="SBAD_0000576601-mRNA-1">
    <property type="protein sequence ID" value="SBAD_0000576601-mRNA-1"/>
    <property type="gene ID" value="SBAD_0000576601"/>
</dbReference>
<dbReference type="EMBL" id="UZAM01009068">
    <property type="protein sequence ID" value="VDP07548.1"/>
    <property type="molecule type" value="Genomic_DNA"/>
</dbReference>
<evidence type="ECO:0000256" key="1">
    <source>
        <dbReference type="ARBA" id="ARBA00004123"/>
    </source>
</evidence>
<dbReference type="Proteomes" id="UP000270296">
    <property type="component" value="Unassembled WGS sequence"/>
</dbReference>
<accession>A0A183IPJ7</accession>
<sequence length="365" mass="40550">MIESQPQRALFIPETCEFVGRKLRRVRWQTPSNNLHVPDKVAGGSWDDENNEVSIWRVVHAGKTDADRSSTMILGKEDAVKLVKSASFPLFAATEDLKFLSNDHLLVSTSTGDVHYLAYSETRDEIQEKCVLQRLHEGACTAVSLLSDCSIVSVGTEGHLQVTDLNSAKMLLRIGEEAFQCNDGFSSMQVISAGLVITGNYMGQIQVWDLRVRTNKAQTVDTARHGSVLSMCYNPSQPHVLACGTACGAVDFYDLRQDLCVTSSLSLHKSFVWEVKFHPTYPANLFTASNDQTLLHVSTSFLQDKKLSSQVSNPWLLPDLELKIRTVPLLPFNVMSVNSVDVVFNSLVCCTDNESLWILKHPLIC</sequence>
<dbReference type="InterPro" id="IPR015943">
    <property type="entry name" value="WD40/YVTN_repeat-like_dom_sf"/>
</dbReference>
<gene>
    <name evidence="5" type="ORF">SBAD_LOCUS5545</name>
</gene>
<keyword evidence="2" id="KW-0853">WD repeat</keyword>
<reference evidence="5 6" key="2">
    <citation type="submission" date="2018-11" db="EMBL/GenBank/DDBJ databases">
        <authorList>
            <consortium name="Pathogen Informatics"/>
        </authorList>
    </citation>
    <scope>NUCLEOTIDE SEQUENCE [LARGE SCALE GENOMIC DNA]</scope>
</reference>
<evidence type="ECO:0000256" key="3">
    <source>
        <dbReference type="ARBA" id="ARBA00022737"/>
    </source>
</evidence>
<dbReference type="InterPro" id="IPR001680">
    <property type="entry name" value="WD40_rpt"/>
</dbReference>
<dbReference type="InterPro" id="IPR036322">
    <property type="entry name" value="WD40_repeat_dom_sf"/>
</dbReference>
<dbReference type="GO" id="GO:0031080">
    <property type="term" value="C:nuclear pore outer ring"/>
    <property type="evidence" value="ECO:0007669"/>
    <property type="project" value="TreeGrafter"/>
</dbReference>
<keyword evidence="6" id="KW-1185">Reference proteome</keyword>
<evidence type="ECO:0000256" key="2">
    <source>
        <dbReference type="ARBA" id="ARBA00022574"/>
    </source>
</evidence>
<comment type="subcellular location">
    <subcellularLocation>
        <location evidence="1">Nucleus</location>
    </subcellularLocation>
</comment>
<reference evidence="7" key="1">
    <citation type="submission" date="2016-06" db="UniProtKB">
        <authorList>
            <consortium name="WormBaseParasite"/>
        </authorList>
    </citation>
    <scope>IDENTIFICATION</scope>
</reference>